<evidence type="ECO:0000256" key="3">
    <source>
        <dbReference type="ARBA" id="ARBA00022968"/>
    </source>
</evidence>
<organism evidence="9 10">
    <name type="scientific">Quadrisphaera setariae</name>
    <dbReference type="NCBI Taxonomy" id="2593304"/>
    <lineage>
        <taxon>Bacteria</taxon>
        <taxon>Bacillati</taxon>
        <taxon>Actinomycetota</taxon>
        <taxon>Actinomycetes</taxon>
        <taxon>Kineosporiales</taxon>
        <taxon>Kineosporiaceae</taxon>
        <taxon>Quadrisphaera</taxon>
    </lineage>
</organism>
<name>A0A5C8Z2W2_9ACTN</name>
<keyword evidence="3" id="KW-0735">Signal-anchor</keyword>
<protein>
    <submittedName>
        <fullName evidence="9">TlpA family protein disulfide reductase</fullName>
    </submittedName>
</protein>
<dbReference type="Pfam" id="PF08534">
    <property type="entry name" value="Redoxin"/>
    <property type="match status" value="1"/>
</dbReference>
<evidence type="ECO:0000313" key="9">
    <source>
        <dbReference type="EMBL" id="TXR52422.1"/>
    </source>
</evidence>
<dbReference type="InterPro" id="IPR013740">
    <property type="entry name" value="Redoxin"/>
</dbReference>
<dbReference type="EMBL" id="VKAC01000014">
    <property type="protein sequence ID" value="TXR52422.1"/>
    <property type="molecule type" value="Genomic_DNA"/>
</dbReference>
<dbReference type="CDD" id="cd02966">
    <property type="entry name" value="TlpA_like_family"/>
    <property type="match status" value="1"/>
</dbReference>
<feature type="chain" id="PRO_5038887589" evidence="7">
    <location>
        <begin position="29"/>
        <end position="218"/>
    </location>
</feature>
<comment type="caution">
    <text evidence="9">The sequence shown here is derived from an EMBL/GenBank/DDBJ whole genome shotgun (WGS) entry which is preliminary data.</text>
</comment>
<evidence type="ECO:0000259" key="8">
    <source>
        <dbReference type="PROSITE" id="PS51352"/>
    </source>
</evidence>
<dbReference type="GO" id="GO:0016491">
    <property type="term" value="F:oxidoreductase activity"/>
    <property type="evidence" value="ECO:0007669"/>
    <property type="project" value="InterPro"/>
</dbReference>
<keyword evidence="3" id="KW-0812">Transmembrane</keyword>
<gene>
    <name evidence="9" type="ORF">FMM08_19700</name>
</gene>
<dbReference type="GO" id="GO:0030313">
    <property type="term" value="C:cell envelope"/>
    <property type="evidence" value="ECO:0007669"/>
    <property type="project" value="UniProtKB-SubCell"/>
</dbReference>
<feature type="domain" description="Thioredoxin" evidence="8">
    <location>
        <begin position="56"/>
        <end position="199"/>
    </location>
</feature>
<dbReference type="PROSITE" id="PS51352">
    <property type="entry name" value="THIOREDOXIN_2"/>
    <property type="match status" value="1"/>
</dbReference>
<dbReference type="Proteomes" id="UP000321234">
    <property type="component" value="Unassembled WGS sequence"/>
</dbReference>
<evidence type="ECO:0000256" key="1">
    <source>
        <dbReference type="ARBA" id="ARBA00004196"/>
    </source>
</evidence>
<feature type="compositionally biased region" description="Low complexity" evidence="6">
    <location>
        <begin position="202"/>
        <end position="218"/>
    </location>
</feature>
<keyword evidence="2" id="KW-0201">Cytochrome c-type biogenesis</keyword>
<reference evidence="9 10" key="1">
    <citation type="submission" date="2019-07" db="EMBL/GenBank/DDBJ databases">
        <title>Quadrisphaera sp. strain DD2A genome sequencing and assembly.</title>
        <authorList>
            <person name="Kim I."/>
        </authorList>
    </citation>
    <scope>NUCLEOTIDE SEQUENCE [LARGE SCALE GENOMIC DNA]</scope>
    <source>
        <strain evidence="9 10">DD2A</strain>
    </source>
</reference>
<feature type="signal peptide" evidence="7">
    <location>
        <begin position="1"/>
        <end position="28"/>
    </location>
</feature>
<dbReference type="PANTHER" id="PTHR42852:SF6">
    <property type="entry name" value="THIOL:DISULFIDE INTERCHANGE PROTEIN DSBE"/>
    <property type="match status" value="1"/>
</dbReference>
<dbReference type="OrthoDB" id="9796554at2"/>
<proteinExistence type="predicted"/>
<dbReference type="PANTHER" id="PTHR42852">
    <property type="entry name" value="THIOL:DISULFIDE INTERCHANGE PROTEIN DSBE"/>
    <property type="match status" value="1"/>
</dbReference>
<evidence type="ECO:0000256" key="7">
    <source>
        <dbReference type="SAM" id="SignalP"/>
    </source>
</evidence>
<evidence type="ECO:0000313" key="10">
    <source>
        <dbReference type="Proteomes" id="UP000321234"/>
    </source>
</evidence>
<keyword evidence="4" id="KW-1015">Disulfide bond</keyword>
<dbReference type="GO" id="GO:0017004">
    <property type="term" value="P:cytochrome complex assembly"/>
    <property type="evidence" value="ECO:0007669"/>
    <property type="project" value="UniProtKB-KW"/>
</dbReference>
<evidence type="ECO:0000256" key="4">
    <source>
        <dbReference type="ARBA" id="ARBA00023157"/>
    </source>
</evidence>
<evidence type="ECO:0000256" key="2">
    <source>
        <dbReference type="ARBA" id="ARBA00022748"/>
    </source>
</evidence>
<keyword evidence="5" id="KW-0676">Redox-active center</keyword>
<feature type="region of interest" description="Disordered" evidence="6">
    <location>
        <begin position="199"/>
        <end position="218"/>
    </location>
</feature>
<sequence>MSAGRTRRPLTRRALLVGAFAAPTAALAGCSGLGQPGQDSGNQQGYVSGNGDVTLLPAAERGEPVQLSGTTTHGDTVDVGDWRGQVVVINVWYAACAPCRLEAPDLARVASQTPDVRFLGLNTRDGQAVANTFEKEFAIPYSSVLDAGSGQALLSLRGTIPPQAVPSTLVLDAEGRPAARAVGRVEESVLRGMIDEVRSGRADGAGSSGGAATVSGGA</sequence>
<dbReference type="SUPFAM" id="SSF52833">
    <property type="entry name" value="Thioredoxin-like"/>
    <property type="match status" value="1"/>
</dbReference>
<dbReference type="InterPro" id="IPR013766">
    <property type="entry name" value="Thioredoxin_domain"/>
</dbReference>
<dbReference type="AlphaFoldDB" id="A0A5C8Z2W2"/>
<accession>A0A5C8Z2W2</accession>
<comment type="subcellular location">
    <subcellularLocation>
        <location evidence="1">Cell envelope</location>
    </subcellularLocation>
</comment>
<dbReference type="PROSITE" id="PS51257">
    <property type="entry name" value="PROKAR_LIPOPROTEIN"/>
    <property type="match status" value="1"/>
</dbReference>
<keyword evidence="10" id="KW-1185">Reference proteome</keyword>
<dbReference type="Gene3D" id="3.40.30.10">
    <property type="entry name" value="Glutaredoxin"/>
    <property type="match status" value="1"/>
</dbReference>
<dbReference type="InterPro" id="IPR050553">
    <property type="entry name" value="Thioredoxin_ResA/DsbE_sf"/>
</dbReference>
<evidence type="ECO:0000256" key="5">
    <source>
        <dbReference type="ARBA" id="ARBA00023284"/>
    </source>
</evidence>
<dbReference type="InterPro" id="IPR036249">
    <property type="entry name" value="Thioredoxin-like_sf"/>
</dbReference>
<keyword evidence="7" id="KW-0732">Signal</keyword>
<evidence type="ECO:0000256" key="6">
    <source>
        <dbReference type="SAM" id="MobiDB-lite"/>
    </source>
</evidence>